<dbReference type="Proteomes" id="UP001550348">
    <property type="component" value="Unassembled WGS sequence"/>
</dbReference>
<dbReference type="EMBL" id="JBEXRX010000004">
    <property type="protein sequence ID" value="MEU0150902.1"/>
    <property type="molecule type" value="Genomic_DNA"/>
</dbReference>
<evidence type="ECO:0000313" key="2">
    <source>
        <dbReference type="EMBL" id="MEU0150902.1"/>
    </source>
</evidence>
<feature type="region of interest" description="Disordered" evidence="1">
    <location>
        <begin position="15"/>
        <end position="43"/>
    </location>
</feature>
<dbReference type="RefSeq" id="WP_355663068.1">
    <property type="nucleotide sequence ID" value="NZ_JBEXRX010000004.1"/>
</dbReference>
<gene>
    <name evidence="2" type="ORF">ABZ071_03050</name>
</gene>
<evidence type="ECO:0000256" key="1">
    <source>
        <dbReference type="SAM" id="MobiDB-lite"/>
    </source>
</evidence>
<keyword evidence="3" id="KW-1185">Reference proteome</keyword>
<proteinExistence type="predicted"/>
<name>A0ABV2VF42_9ACTN</name>
<protein>
    <submittedName>
        <fullName evidence="2">Uncharacterized protein</fullName>
    </submittedName>
</protein>
<reference evidence="2 3" key="1">
    <citation type="submission" date="2024-06" db="EMBL/GenBank/DDBJ databases">
        <title>The Natural Products Discovery Center: Release of the First 8490 Sequenced Strains for Exploring Actinobacteria Biosynthetic Diversity.</title>
        <authorList>
            <person name="Kalkreuter E."/>
            <person name="Kautsar S.A."/>
            <person name="Yang D."/>
            <person name="Bader C.D."/>
            <person name="Teijaro C.N."/>
            <person name="Fluegel L."/>
            <person name="Davis C.M."/>
            <person name="Simpson J.R."/>
            <person name="Lauterbach L."/>
            <person name="Steele A.D."/>
            <person name="Gui C."/>
            <person name="Meng S."/>
            <person name="Li G."/>
            <person name="Viehrig K."/>
            <person name="Ye F."/>
            <person name="Su P."/>
            <person name="Kiefer A.F."/>
            <person name="Nichols A."/>
            <person name="Cepeda A.J."/>
            <person name="Yan W."/>
            <person name="Fan B."/>
            <person name="Jiang Y."/>
            <person name="Adhikari A."/>
            <person name="Zheng C.-J."/>
            <person name="Schuster L."/>
            <person name="Cowan T.M."/>
            <person name="Smanski M.J."/>
            <person name="Chevrette M.G."/>
            <person name="De Carvalho L.P.S."/>
            <person name="Shen B."/>
        </authorList>
    </citation>
    <scope>NUCLEOTIDE SEQUENCE [LARGE SCALE GENOMIC DNA]</scope>
    <source>
        <strain evidence="2 3">NPDC006286</strain>
    </source>
</reference>
<comment type="caution">
    <text evidence="2">The sequence shown here is derived from an EMBL/GenBank/DDBJ whole genome shotgun (WGS) entry which is preliminary data.</text>
</comment>
<evidence type="ECO:0000313" key="3">
    <source>
        <dbReference type="Proteomes" id="UP001550348"/>
    </source>
</evidence>
<sequence length="73" mass="8096">MNRWRLIDVEKARGRRGGIGGRHANDEHIGGASRRTHPGGVPIDGTVWPLEGEPPRAVSQGWGDLSWARRGYR</sequence>
<accession>A0ABV2VF42</accession>
<organism evidence="2 3">
    <name type="scientific">Micromonospora fulviviridis</name>
    <dbReference type="NCBI Taxonomy" id="47860"/>
    <lineage>
        <taxon>Bacteria</taxon>
        <taxon>Bacillati</taxon>
        <taxon>Actinomycetota</taxon>
        <taxon>Actinomycetes</taxon>
        <taxon>Micromonosporales</taxon>
        <taxon>Micromonosporaceae</taxon>
        <taxon>Micromonospora</taxon>
    </lineage>
</organism>